<keyword evidence="5 7" id="KW-0732">Signal</keyword>
<evidence type="ECO:0000313" key="9">
    <source>
        <dbReference type="Proteomes" id="UP000241764"/>
    </source>
</evidence>
<dbReference type="Gene3D" id="3.40.50.1980">
    <property type="entry name" value="Nitrogenase molybdenum iron protein domain"/>
    <property type="match status" value="2"/>
</dbReference>
<evidence type="ECO:0000313" key="8">
    <source>
        <dbReference type="EMBL" id="PSH64596.1"/>
    </source>
</evidence>
<dbReference type="PANTHER" id="PTHR42953">
    <property type="entry name" value="HIGH-AFFINITY ZINC UPTAKE SYSTEM PROTEIN ZNUA-RELATED"/>
    <property type="match status" value="1"/>
</dbReference>
<evidence type="ECO:0000256" key="3">
    <source>
        <dbReference type="ARBA" id="ARBA00022448"/>
    </source>
</evidence>
<gene>
    <name evidence="8" type="ORF">CU103_11935</name>
</gene>
<proteinExistence type="inferred from homology"/>
<name>A0A2P7BDP6_9HYPH</name>
<dbReference type="InterPro" id="IPR050492">
    <property type="entry name" value="Bact_metal-bind_prot9"/>
</dbReference>
<protein>
    <submittedName>
        <fullName evidence="8">ABC transporter substrate-binding protein</fullName>
    </submittedName>
</protein>
<dbReference type="PRINTS" id="PR00691">
    <property type="entry name" value="ADHESINB"/>
</dbReference>
<keyword evidence="3 6" id="KW-0813">Transport</keyword>
<evidence type="ECO:0000256" key="7">
    <source>
        <dbReference type="SAM" id="SignalP"/>
    </source>
</evidence>
<evidence type="ECO:0000256" key="1">
    <source>
        <dbReference type="ARBA" id="ARBA00004196"/>
    </source>
</evidence>
<dbReference type="Proteomes" id="UP000241764">
    <property type="component" value="Unassembled WGS sequence"/>
</dbReference>
<keyword evidence="9" id="KW-1185">Reference proteome</keyword>
<feature type="signal peptide" evidence="7">
    <location>
        <begin position="1"/>
        <end position="26"/>
    </location>
</feature>
<dbReference type="AlphaFoldDB" id="A0A2P7BDP6"/>
<dbReference type="InterPro" id="IPR047701">
    <property type="entry name" value="AztC-like"/>
</dbReference>
<dbReference type="GO" id="GO:0046872">
    <property type="term" value="F:metal ion binding"/>
    <property type="evidence" value="ECO:0007669"/>
    <property type="project" value="UniProtKB-KW"/>
</dbReference>
<evidence type="ECO:0000256" key="2">
    <source>
        <dbReference type="ARBA" id="ARBA00011028"/>
    </source>
</evidence>
<dbReference type="SUPFAM" id="SSF53807">
    <property type="entry name" value="Helical backbone' metal receptor"/>
    <property type="match status" value="1"/>
</dbReference>
<keyword evidence="4" id="KW-0479">Metal-binding</keyword>
<dbReference type="GO" id="GO:0030001">
    <property type="term" value="P:metal ion transport"/>
    <property type="evidence" value="ECO:0007669"/>
    <property type="project" value="InterPro"/>
</dbReference>
<feature type="chain" id="PRO_5015162730" evidence="7">
    <location>
        <begin position="27"/>
        <end position="311"/>
    </location>
</feature>
<evidence type="ECO:0000256" key="5">
    <source>
        <dbReference type="ARBA" id="ARBA00022729"/>
    </source>
</evidence>
<comment type="similarity">
    <text evidence="2 6">Belongs to the bacterial solute-binding protein 9 family.</text>
</comment>
<dbReference type="PANTHER" id="PTHR42953:SF1">
    <property type="entry name" value="METAL-BINDING PROTEIN HI_0362-RELATED"/>
    <property type="match status" value="1"/>
</dbReference>
<dbReference type="RefSeq" id="WP_106664141.1">
    <property type="nucleotide sequence ID" value="NZ_PGGM01000004.1"/>
</dbReference>
<dbReference type="InterPro" id="IPR006129">
    <property type="entry name" value="AdhesinB"/>
</dbReference>
<dbReference type="Pfam" id="PF01297">
    <property type="entry name" value="ZnuA"/>
    <property type="match status" value="1"/>
</dbReference>
<dbReference type="EMBL" id="PGGM01000004">
    <property type="protein sequence ID" value="PSH64596.1"/>
    <property type="molecule type" value="Genomic_DNA"/>
</dbReference>
<comment type="subcellular location">
    <subcellularLocation>
        <location evidence="1">Cell envelope</location>
    </subcellularLocation>
</comment>
<evidence type="ECO:0000256" key="4">
    <source>
        <dbReference type="ARBA" id="ARBA00022723"/>
    </source>
</evidence>
<dbReference type="InterPro" id="IPR006127">
    <property type="entry name" value="ZnuA-like"/>
</dbReference>
<dbReference type="OrthoDB" id="9793396at2"/>
<evidence type="ECO:0000256" key="6">
    <source>
        <dbReference type="RuleBase" id="RU003512"/>
    </source>
</evidence>
<organism evidence="8 9">
    <name type="scientific">Phyllobacterium sophorae</name>
    <dbReference type="NCBI Taxonomy" id="1520277"/>
    <lineage>
        <taxon>Bacteria</taxon>
        <taxon>Pseudomonadati</taxon>
        <taxon>Pseudomonadota</taxon>
        <taxon>Alphaproteobacteria</taxon>
        <taxon>Hyphomicrobiales</taxon>
        <taxon>Phyllobacteriaceae</taxon>
        <taxon>Phyllobacterium</taxon>
    </lineage>
</organism>
<dbReference type="NCBIfam" id="NF040870">
    <property type="entry name" value="AztC"/>
    <property type="match status" value="1"/>
</dbReference>
<dbReference type="PRINTS" id="PR00690">
    <property type="entry name" value="ADHESNFAMILY"/>
</dbReference>
<comment type="caution">
    <text evidence="8">The sequence shown here is derived from an EMBL/GenBank/DDBJ whole genome shotgun (WGS) entry which is preliminary data.</text>
</comment>
<dbReference type="InterPro" id="IPR006128">
    <property type="entry name" value="Lipoprotein_PsaA-like"/>
</dbReference>
<sequence length="311" mass="32987">MIKALKLATALNVILLLGAGFSTASAKDLKVVSSFTVISDFAKNVGGDKISLTTLVGPNGDAHVYEPKPADAAAVAAADVVLVNGLHFEGFVPRLVEASATKAPIVELSKGVEPIKSAEEEHVHGAAGTEKEEHGAYDPHAFQSIHNAKIYVKNIVEAFCTADTANCDTYKTNAAAYTAKLDTTEAEVKAAIASIPESKRLIITSHDAFGYFQHEYGLKFLAPEGISTDSEASAADIVALIKQIREDKASAIFVENITNPRLIEQIASETKLNVGGTLFSDALSTPEEGASTYIDMMHHNIDTFKKAILGS</sequence>
<dbReference type="GO" id="GO:0030313">
    <property type="term" value="C:cell envelope"/>
    <property type="evidence" value="ECO:0007669"/>
    <property type="project" value="UniProtKB-SubCell"/>
</dbReference>
<dbReference type="GO" id="GO:0007155">
    <property type="term" value="P:cell adhesion"/>
    <property type="evidence" value="ECO:0007669"/>
    <property type="project" value="InterPro"/>
</dbReference>
<accession>A0A2P7BDP6</accession>
<reference evidence="9" key="1">
    <citation type="submission" date="2017-11" db="EMBL/GenBank/DDBJ databases">
        <authorList>
            <person name="Kuznetsova I."/>
            <person name="Sazanova A."/>
            <person name="Chirak E."/>
            <person name="Safronova V."/>
            <person name="Willems A."/>
        </authorList>
    </citation>
    <scope>NUCLEOTIDE SEQUENCE [LARGE SCALE GENOMIC DNA]</scope>
    <source>
        <strain evidence="9">CCBAU 03422</strain>
    </source>
</reference>